<dbReference type="Gene3D" id="1.10.860.10">
    <property type="entry name" value="DNAb Helicase, Chain A"/>
    <property type="match status" value="1"/>
</dbReference>
<name>A0ABW1FPU3_9ACTN</name>
<gene>
    <name evidence="5" type="ORF">ACFP3M_24560</name>
</gene>
<dbReference type="InterPro" id="IPR016136">
    <property type="entry name" value="DNA_helicase_N/primase_C"/>
</dbReference>
<evidence type="ECO:0000256" key="3">
    <source>
        <dbReference type="SAM" id="MobiDB-lite"/>
    </source>
</evidence>
<dbReference type="InterPro" id="IPR007693">
    <property type="entry name" value="DNA_helicase_DnaB-like_N"/>
</dbReference>
<evidence type="ECO:0000313" key="6">
    <source>
        <dbReference type="Proteomes" id="UP001596241"/>
    </source>
</evidence>
<evidence type="ECO:0000256" key="2">
    <source>
        <dbReference type="ARBA" id="ARBA00023125"/>
    </source>
</evidence>
<keyword evidence="2" id="KW-0238">DNA-binding</keyword>
<feature type="region of interest" description="Disordered" evidence="3">
    <location>
        <begin position="1"/>
        <end position="23"/>
    </location>
</feature>
<keyword evidence="1" id="KW-0235">DNA replication</keyword>
<keyword evidence="6" id="KW-1185">Reference proteome</keyword>
<sequence>MSPEAAPEPYNSNVRPPHSDLSRVVAGQPPQDLEAEQSVLGAMLLSAQAIADVVETLDAGDYYRPAHETIHRAICELHDQGQSADPITVAHHLGKRGDLARVGGASYLHTLVESVPTAANAEYYAEIVREKAERRRLIEAGTRLVQAASAPDADLHQLRATLLTQITELTAWPTEPVAEDAAPTGPPNLLYDRRPGLHRPHRPGPTPHPEVFCGWLGETVRELDPTTEADPIAVLANLLSAAGAIIGRRPHLMVGNDRHPSLIWALTIGPTSSGRKGSATSTARRVLAEALPDFFGPDHTPRGLNSGEGLIEYVKDDTGETAAPASIDKRLWVVESEYAVTMSRGRREGSSLPGVLRQAWDGDSLGSMVRDSLKATDPHIAILGHITPEEFRAKMQDSEMAGGTYNRFLPIFCHRNLILPGSRGASAELITNLAASWRTVLADAARVDEVEFSDAAWELYCEEVYPALSDDSAGGVITQFTARAAPYVQRVAMVYALCDHTATISEAHLRAAWQLLNYARASAVHLLGGATGDPKVNKLAEAVRTAGSDGLTADRIRRLFKNTTRPERDRLVAQVLDLPGYTRFQKPTGGRPTTIVKYAG</sequence>
<evidence type="ECO:0000259" key="4">
    <source>
        <dbReference type="Pfam" id="PF00772"/>
    </source>
</evidence>
<reference evidence="6" key="1">
    <citation type="journal article" date="2019" name="Int. J. Syst. Evol. Microbiol.">
        <title>The Global Catalogue of Microorganisms (GCM) 10K type strain sequencing project: providing services to taxonomists for standard genome sequencing and annotation.</title>
        <authorList>
            <consortium name="The Broad Institute Genomics Platform"/>
            <consortium name="The Broad Institute Genome Sequencing Center for Infectious Disease"/>
            <person name="Wu L."/>
            <person name="Ma J."/>
        </authorList>
    </citation>
    <scope>NUCLEOTIDE SEQUENCE [LARGE SCALE GENOMIC DNA]</scope>
    <source>
        <strain evidence="6">CGMCC 1.15809</strain>
    </source>
</reference>
<dbReference type="EMBL" id="JBHSPW010000012">
    <property type="protein sequence ID" value="MFC5895970.1"/>
    <property type="molecule type" value="Genomic_DNA"/>
</dbReference>
<dbReference type="InterPro" id="IPR036185">
    <property type="entry name" value="DNA_heli_DnaB-like_N_sf"/>
</dbReference>
<dbReference type="PANTHER" id="PTHR30153">
    <property type="entry name" value="REPLICATIVE DNA HELICASE DNAB"/>
    <property type="match status" value="1"/>
</dbReference>
<dbReference type="SUPFAM" id="SSF48024">
    <property type="entry name" value="N-terminal domain of DnaB helicase"/>
    <property type="match status" value="1"/>
</dbReference>
<evidence type="ECO:0000256" key="1">
    <source>
        <dbReference type="ARBA" id="ARBA00022705"/>
    </source>
</evidence>
<dbReference type="RefSeq" id="WP_345089576.1">
    <property type="nucleotide sequence ID" value="NZ_BAAAWG010000015.1"/>
</dbReference>
<organism evidence="5 6">
    <name type="scientific">Streptomyces ramulosus</name>
    <dbReference type="NCBI Taxonomy" id="47762"/>
    <lineage>
        <taxon>Bacteria</taxon>
        <taxon>Bacillati</taxon>
        <taxon>Actinomycetota</taxon>
        <taxon>Actinomycetes</taxon>
        <taxon>Kitasatosporales</taxon>
        <taxon>Streptomycetaceae</taxon>
        <taxon>Streptomyces</taxon>
    </lineage>
</organism>
<dbReference type="Pfam" id="PF00772">
    <property type="entry name" value="DnaB"/>
    <property type="match status" value="1"/>
</dbReference>
<accession>A0ABW1FPU3</accession>
<evidence type="ECO:0000313" key="5">
    <source>
        <dbReference type="EMBL" id="MFC5895970.1"/>
    </source>
</evidence>
<dbReference type="Pfam" id="PF13148">
    <property type="entry name" value="DUF3987"/>
    <property type="match status" value="1"/>
</dbReference>
<dbReference type="PANTHER" id="PTHR30153:SF2">
    <property type="entry name" value="REPLICATIVE DNA HELICASE"/>
    <property type="match status" value="1"/>
</dbReference>
<comment type="caution">
    <text evidence="5">The sequence shown here is derived from an EMBL/GenBank/DDBJ whole genome shotgun (WGS) entry which is preliminary data.</text>
</comment>
<protein>
    <submittedName>
        <fullName evidence="5">DnaB-like helicase N-terminal domain-containing protein</fullName>
    </submittedName>
</protein>
<dbReference type="InterPro" id="IPR025048">
    <property type="entry name" value="DUF3987"/>
</dbReference>
<dbReference type="Proteomes" id="UP001596241">
    <property type="component" value="Unassembled WGS sequence"/>
</dbReference>
<feature type="domain" description="DNA helicase DnaB-like N-terminal" evidence="4">
    <location>
        <begin position="28"/>
        <end position="130"/>
    </location>
</feature>
<proteinExistence type="predicted"/>